<sequence>MVGDTHMIEAATAWLSEDVRRWAAGQSGPVNDWLAEELSRIDNLEFATQLDNAVPLDVPSVLLWANRVVPLSDGHWALAGARFRNRDLDRAFVDIIATTVPPSPAGVQALIDPSSGPLTFFRDFSPRCLRVYVADPHGFAEEVNSSSNAVWASVSASVDMYIVAAPVDEQRARPRVQSYGDVELIEVSPAVAATRVADIYDAIQASHPELSWWASPSDEQSLQDAQDDGLLFSVRWKGEDVGIVAARAENSYGLTGWVVEEKCIDPMFQGHALSAAAMQRLVDKLPDIHEGGRPTLWGHINQANIPSLRTAELTGRRVVGGHVWVTPRGYPGMTN</sequence>
<proteinExistence type="predicted"/>
<name>A0A0G3H4R7_9CORY</name>
<dbReference type="KEGG" id="cted:CTEST_04785"/>
<reference evidence="2" key="2">
    <citation type="submission" date="2015-05" db="EMBL/GenBank/DDBJ databases">
        <title>Complete genome sequence of Corynebacterium testudinoris DSM 44614, recovered from necrotic lesions in the mouth of a tortoise.</title>
        <authorList>
            <person name="Ruckert C."/>
            <person name="Albersmeier A."/>
            <person name="Winkler A."/>
            <person name="Tauch A."/>
        </authorList>
    </citation>
    <scope>NUCLEOTIDE SEQUENCE [LARGE SCALE GENOMIC DNA]</scope>
    <source>
        <strain evidence="2">DSM 44614</strain>
    </source>
</reference>
<dbReference type="Gene3D" id="3.40.630.30">
    <property type="match status" value="1"/>
</dbReference>
<dbReference type="PATRIC" id="fig|136857.5.peg.951"/>
<evidence type="ECO:0000313" key="2">
    <source>
        <dbReference type="Proteomes" id="UP000035540"/>
    </source>
</evidence>
<evidence type="ECO:0008006" key="3">
    <source>
        <dbReference type="Google" id="ProtNLM"/>
    </source>
</evidence>
<accession>A0A0G3H4R7</accession>
<dbReference type="AlphaFoldDB" id="A0A0G3H4R7"/>
<dbReference type="Proteomes" id="UP000035540">
    <property type="component" value="Chromosome"/>
</dbReference>
<organism evidence="1 2">
    <name type="scientific">Corynebacterium testudinoris</name>
    <dbReference type="NCBI Taxonomy" id="136857"/>
    <lineage>
        <taxon>Bacteria</taxon>
        <taxon>Bacillati</taxon>
        <taxon>Actinomycetota</taxon>
        <taxon>Actinomycetes</taxon>
        <taxon>Mycobacteriales</taxon>
        <taxon>Corynebacteriaceae</taxon>
        <taxon>Corynebacterium</taxon>
    </lineage>
</organism>
<dbReference type="EMBL" id="CP011545">
    <property type="protein sequence ID" value="AKK08404.1"/>
    <property type="molecule type" value="Genomic_DNA"/>
</dbReference>
<keyword evidence="2" id="KW-1185">Reference proteome</keyword>
<dbReference type="OrthoDB" id="4714365at2"/>
<reference evidence="1 2" key="1">
    <citation type="journal article" date="2015" name="Genome Announc.">
        <title>Complete Genome Sequence of the Type Strain Corynebacterium testudinoris DSM 44614, Recovered from Necrotic Lesions in the Mouth of a Tortoise.</title>
        <authorList>
            <person name="Ruckert C."/>
            <person name="Kriete M."/>
            <person name="Jaenicke S."/>
            <person name="Winkler A."/>
            <person name="Tauch A."/>
        </authorList>
    </citation>
    <scope>NUCLEOTIDE SEQUENCE [LARGE SCALE GENOMIC DNA]</scope>
    <source>
        <strain evidence="1 2">DSM 44614</strain>
    </source>
</reference>
<dbReference type="RefSeq" id="WP_047252769.1">
    <property type="nucleotide sequence ID" value="NZ_CP011545.1"/>
</dbReference>
<protein>
    <recommendedName>
        <fullName evidence="3">N-acetyltransferase domain-containing protein</fullName>
    </recommendedName>
</protein>
<dbReference type="SUPFAM" id="SSF55729">
    <property type="entry name" value="Acyl-CoA N-acyltransferases (Nat)"/>
    <property type="match status" value="1"/>
</dbReference>
<gene>
    <name evidence="1" type="ORF">CTEST_04785</name>
</gene>
<dbReference type="InterPro" id="IPR016181">
    <property type="entry name" value="Acyl_CoA_acyltransferase"/>
</dbReference>
<evidence type="ECO:0000313" key="1">
    <source>
        <dbReference type="EMBL" id="AKK08404.1"/>
    </source>
</evidence>